<dbReference type="EMBL" id="AEUX02000006">
    <property type="protein sequence ID" value="EHI69683.1"/>
    <property type="molecule type" value="Genomic_DNA"/>
</dbReference>
<feature type="transmembrane region" description="Helical" evidence="1">
    <location>
        <begin position="71"/>
        <end position="93"/>
    </location>
</feature>
<dbReference type="InterPro" id="IPR009825">
    <property type="entry name" value="ECF_substrate-spec-like"/>
</dbReference>
<gene>
    <name evidence="2" type="ORF">STRIC_1169</name>
</gene>
<dbReference type="RefSeq" id="WP_008089160.1">
    <property type="nucleotide sequence ID" value="NZ_AEUX02000006.1"/>
</dbReference>
<dbReference type="Pfam" id="PF07155">
    <property type="entry name" value="ECF-ribofla_trS"/>
    <property type="match status" value="1"/>
</dbReference>
<evidence type="ECO:0000313" key="3">
    <source>
        <dbReference type="Proteomes" id="UP000003330"/>
    </source>
</evidence>
<comment type="caution">
    <text evidence="2">The sequence shown here is derived from an EMBL/GenBank/DDBJ whole genome shotgun (WGS) entry which is preliminary data.</text>
</comment>
<keyword evidence="1" id="KW-0812">Transmembrane</keyword>
<dbReference type="OrthoDB" id="2988652at2"/>
<feature type="transmembrane region" description="Helical" evidence="1">
    <location>
        <begin position="12"/>
        <end position="28"/>
    </location>
</feature>
<accession>G5K301</accession>
<keyword evidence="3" id="KW-1185">Reference proteome</keyword>
<feature type="transmembrane region" description="Helical" evidence="1">
    <location>
        <begin position="105"/>
        <end position="128"/>
    </location>
</feature>
<evidence type="ECO:0000313" key="2">
    <source>
        <dbReference type="EMBL" id="EHI69683.1"/>
    </source>
</evidence>
<dbReference type="STRING" id="764299.STRIC_1169"/>
<protein>
    <submittedName>
        <fullName evidence="2">Uncharacterized protein</fullName>
    </submittedName>
</protein>
<reference evidence="2 3" key="1">
    <citation type="journal article" date="2014" name="Int. J. Syst. Evol. Microbiol.">
        <title>Phylogenomics and the dynamic genome evolution of the genus Streptococcus.</title>
        <authorList>
            <consortium name="The Broad Institute Genome Sequencing Platform"/>
            <person name="Richards V.P."/>
            <person name="Palmer S.R."/>
            <person name="Pavinski Bitar P.D."/>
            <person name="Qin X."/>
            <person name="Weinstock G.M."/>
            <person name="Highlander S.K."/>
            <person name="Town C.D."/>
            <person name="Burne R.A."/>
            <person name="Stanhope M.J."/>
        </authorList>
    </citation>
    <scope>NUCLEOTIDE SEQUENCE [LARGE SCALE GENOMIC DNA]</scope>
    <source>
        <strain evidence="2 3">707-05</strain>
    </source>
</reference>
<organism evidence="2 3">
    <name type="scientific">Streptococcus ictaluri 707-05</name>
    <dbReference type="NCBI Taxonomy" id="764299"/>
    <lineage>
        <taxon>Bacteria</taxon>
        <taxon>Bacillati</taxon>
        <taxon>Bacillota</taxon>
        <taxon>Bacilli</taxon>
        <taxon>Lactobacillales</taxon>
        <taxon>Streptococcaceae</taxon>
        <taxon>Streptococcus</taxon>
    </lineage>
</organism>
<feature type="transmembrane region" description="Helical" evidence="1">
    <location>
        <begin position="148"/>
        <end position="169"/>
    </location>
</feature>
<evidence type="ECO:0000256" key="1">
    <source>
        <dbReference type="SAM" id="Phobius"/>
    </source>
</evidence>
<dbReference type="AlphaFoldDB" id="G5K301"/>
<keyword evidence="1" id="KW-0472">Membrane</keyword>
<dbReference type="eggNOG" id="ENOG5033ZZY">
    <property type="taxonomic scope" value="Bacteria"/>
</dbReference>
<feature type="transmembrane region" description="Helical" evidence="1">
    <location>
        <begin position="40"/>
        <end position="65"/>
    </location>
</feature>
<sequence length="183" mass="19605">MTSKTLAHQVELSLFAALIYISVAFLRIPVGPQFVHIGNALVVVALLLYGAKEAALVATIGLGIFDILNGYASVVWITVLESLMVCLVLHFVYEKWLKSLDNPKNVITVALVAAVLKLVMIVIKYTLFATIGGNLPLHLALATAFTKVGGSFGTAIVTVIAVPLLYPLLKPLSFSRTKSARVS</sequence>
<keyword evidence="1" id="KW-1133">Transmembrane helix</keyword>
<dbReference type="Gene3D" id="1.10.1760.20">
    <property type="match status" value="1"/>
</dbReference>
<dbReference type="Proteomes" id="UP000003330">
    <property type="component" value="Unassembled WGS sequence"/>
</dbReference>
<proteinExistence type="predicted"/>
<name>G5K301_9STRE</name>
<dbReference type="GO" id="GO:0016020">
    <property type="term" value="C:membrane"/>
    <property type="evidence" value="ECO:0007669"/>
    <property type="project" value="InterPro"/>
</dbReference>